<evidence type="ECO:0000256" key="2">
    <source>
        <dbReference type="ARBA" id="ARBA00010617"/>
    </source>
</evidence>
<dbReference type="OrthoDB" id="3366823at2759"/>
<evidence type="ECO:0000313" key="8">
    <source>
        <dbReference type="EMBL" id="KAF4634070.1"/>
    </source>
</evidence>
<dbReference type="GO" id="GO:0008395">
    <property type="term" value="F:steroid hydroxylase activity"/>
    <property type="evidence" value="ECO:0007669"/>
    <property type="project" value="TreeGrafter"/>
</dbReference>
<reference evidence="8 9" key="1">
    <citation type="submission" date="2020-03" db="EMBL/GenBank/DDBJ databases">
        <title>Draft Genome Sequence of Cudoniella acicularis.</title>
        <authorList>
            <person name="Buettner E."/>
            <person name="Kellner H."/>
        </authorList>
    </citation>
    <scope>NUCLEOTIDE SEQUENCE [LARGE SCALE GENOMIC DNA]</scope>
    <source>
        <strain evidence="8 9">DSM 108380</strain>
    </source>
</reference>
<keyword evidence="5 6" id="KW-0408">Iron</keyword>
<dbReference type="PANTHER" id="PTHR24304:SF2">
    <property type="entry name" value="24-HYDROXYCHOLESTEROL 7-ALPHA-HYDROXYLASE"/>
    <property type="match status" value="1"/>
</dbReference>
<dbReference type="InterPro" id="IPR001128">
    <property type="entry name" value="Cyt_P450"/>
</dbReference>
<keyword evidence="3 6" id="KW-0349">Heme</keyword>
<dbReference type="PRINTS" id="PR00465">
    <property type="entry name" value="EP450IV"/>
</dbReference>
<evidence type="ECO:0000256" key="1">
    <source>
        <dbReference type="ARBA" id="ARBA00001971"/>
    </source>
</evidence>
<keyword evidence="9" id="KW-1185">Reference proteome</keyword>
<evidence type="ECO:0000256" key="7">
    <source>
        <dbReference type="SAM" id="MobiDB-lite"/>
    </source>
</evidence>
<dbReference type="InterPro" id="IPR036396">
    <property type="entry name" value="Cyt_P450_sf"/>
</dbReference>
<feature type="binding site" description="axial binding residue" evidence="6">
    <location>
        <position position="367"/>
    </location>
    <ligand>
        <name>heme</name>
        <dbReference type="ChEBI" id="CHEBI:30413"/>
    </ligand>
    <ligandPart>
        <name>Fe</name>
        <dbReference type="ChEBI" id="CHEBI:18248"/>
    </ligandPart>
</feature>
<dbReference type="Gene3D" id="1.10.630.10">
    <property type="entry name" value="Cytochrome P450"/>
    <property type="match status" value="1"/>
</dbReference>
<evidence type="ECO:0000256" key="5">
    <source>
        <dbReference type="ARBA" id="ARBA00023004"/>
    </source>
</evidence>
<feature type="compositionally biased region" description="Basic and acidic residues" evidence="7">
    <location>
        <begin position="400"/>
        <end position="411"/>
    </location>
</feature>
<organism evidence="8 9">
    <name type="scientific">Cudoniella acicularis</name>
    <dbReference type="NCBI Taxonomy" id="354080"/>
    <lineage>
        <taxon>Eukaryota</taxon>
        <taxon>Fungi</taxon>
        <taxon>Dikarya</taxon>
        <taxon>Ascomycota</taxon>
        <taxon>Pezizomycotina</taxon>
        <taxon>Leotiomycetes</taxon>
        <taxon>Helotiales</taxon>
        <taxon>Tricladiaceae</taxon>
        <taxon>Cudoniella</taxon>
    </lineage>
</organism>
<dbReference type="GO" id="GO:0005506">
    <property type="term" value="F:iron ion binding"/>
    <property type="evidence" value="ECO:0007669"/>
    <property type="project" value="InterPro"/>
</dbReference>
<dbReference type="GO" id="GO:0020037">
    <property type="term" value="F:heme binding"/>
    <property type="evidence" value="ECO:0007669"/>
    <property type="project" value="InterPro"/>
</dbReference>
<dbReference type="Pfam" id="PF00067">
    <property type="entry name" value="p450"/>
    <property type="match status" value="1"/>
</dbReference>
<comment type="cofactor">
    <cofactor evidence="1 6">
        <name>heme</name>
        <dbReference type="ChEBI" id="CHEBI:30413"/>
    </cofactor>
</comment>
<name>A0A8H4RQ81_9HELO</name>
<dbReference type="InterPro" id="IPR002403">
    <property type="entry name" value="Cyt_P450_E_grp-IV"/>
</dbReference>
<dbReference type="GO" id="GO:0016705">
    <property type="term" value="F:oxidoreductase activity, acting on paired donors, with incorporation or reduction of molecular oxygen"/>
    <property type="evidence" value="ECO:0007669"/>
    <property type="project" value="InterPro"/>
</dbReference>
<dbReference type="AlphaFoldDB" id="A0A8H4RQ81"/>
<evidence type="ECO:0000256" key="6">
    <source>
        <dbReference type="PIRSR" id="PIRSR602403-1"/>
    </source>
</evidence>
<comment type="similarity">
    <text evidence="2">Belongs to the cytochrome P450 family.</text>
</comment>
<accession>A0A8H4RQ81</accession>
<protein>
    <recommendedName>
        <fullName evidence="10">Cytochrome P450</fullName>
    </recommendedName>
</protein>
<evidence type="ECO:0008006" key="10">
    <source>
        <dbReference type="Google" id="ProtNLM"/>
    </source>
</evidence>
<proteinExistence type="inferred from homology"/>
<dbReference type="PANTHER" id="PTHR24304">
    <property type="entry name" value="CYTOCHROME P450 FAMILY 7"/>
    <property type="match status" value="1"/>
</dbReference>
<feature type="compositionally biased region" description="Basic and acidic residues" evidence="7">
    <location>
        <begin position="424"/>
        <end position="435"/>
    </location>
</feature>
<evidence type="ECO:0000313" key="9">
    <source>
        <dbReference type="Proteomes" id="UP000566819"/>
    </source>
</evidence>
<dbReference type="InterPro" id="IPR050529">
    <property type="entry name" value="CYP450_sterol_14alpha_dmase"/>
</dbReference>
<evidence type="ECO:0000256" key="4">
    <source>
        <dbReference type="ARBA" id="ARBA00022723"/>
    </source>
</evidence>
<dbReference type="Proteomes" id="UP000566819">
    <property type="component" value="Unassembled WGS sequence"/>
</dbReference>
<feature type="region of interest" description="Disordered" evidence="7">
    <location>
        <begin position="400"/>
        <end position="437"/>
    </location>
</feature>
<dbReference type="SUPFAM" id="SSF48264">
    <property type="entry name" value="Cytochrome P450"/>
    <property type="match status" value="1"/>
</dbReference>
<sequence length="712" mass="78784">MSADFLILEVYRNVVGLPKRDLAIFEVDDSGSAAAPLTNVPEERRIWRHIHHAHGPNLQSTRGLEVLTKVFTREFLEVVNRQPLDEWTTTPIYRFFRNEMSTASGIALIGRGPFIHNPRLMEDFWEFFAGFMSLFLGLPRFMAPKIFDARTRMVDACVSTLKSIEGRYESIQAKNLDWDEDLGSRVNQDREKAMIDCGLSIEGRGAMMAGFLIGVNGNAIPIASWILLEAIQDAKLLMALREEIMTAVMQNKESPEDIHLDIPKLLSLPLLSSVYTETLRLRISTTATRKLRNDLEVDGYILKAGNMVMVPSWLAHTDDEWSTPSHPATSFWARRFLEGDGTVTSGKPISATHPGKYFPFGGGSSMCPGRFFAKQEVLAAVALMIAKFEMEFVGYVTHEGKKSERGPRPDLKNAGSGALVPDGDLMRPELDEHEPSSPQPQAIIFRYCPLRLLPLNLILLSNQLPTTNATCSTLEQTGDALDTLSSYGTTYRQTLDFISCPLTSNNSTCQLALKTYVITIPTSINVSSHQTPTEADWPTLQSEEANSNVFNTTSDPDDSASIFTLVASKWAALGLNKSTTDRWVVPSPQTVTVSTLNITTSNSWVLNGSLTVAAGYNMTLYYNPFMTFMWGRVTGCDNESLNAWPVEATMPYYFVANDSSTVLAGIFVAEATWLNETVAAAAAKKSVGAGLKWNDNWMIALIALGVLSFFKL</sequence>
<gene>
    <name evidence="8" type="ORF">G7Y89_g4045</name>
</gene>
<dbReference type="EMBL" id="JAAMPI010000211">
    <property type="protein sequence ID" value="KAF4634070.1"/>
    <property type="molecule type" value="Genomic_DNA"/>
</dbReference>
<evidence type="ECO:0000256" key="3">
    <source>
        <dbReference type="ARBA" id="ARBA00022617"/>
    </source>
</evidence>
<comment type="caution">
    <text evidence="8">The sequence shown here is derived from an EMBL/GenBank/DDBJ whole genome shotgun (WGS) entry which is preliminary data.</text>
</comment>
<keyword evidence="4 6" id="KW-0479">Metal-binding</keyword>
<dbReference type="CDD" id="cd11040">
    <property type="entry name" value="CYP7_CYP8-like"/>
    <property type="match status" value="1"/>
</dbReference>